<dbReference type="Proteomes" id="UP000481153">
    <property type="component" value="Unassembled WGS sequence"/>
</dbReference>
<keyword evidence="2" id="KW-1185">Reference proteome</keyword>
<evidence type="ECO:0000313" key="2">
    <source>
        <dbReference type="Proteomes" id="UP000481153"/>
    </source>
</evidence>
<organism evidence="1 2">
    <name type="scientific">Aphanomyces euteiches</name>
    <dbReference type="NCBI Taxonomy" id="100861"/>
    <lineage>
        <taxon>Eukaryota</taxon>
        <taxon>Sar</taxon>
        <taxon>Stramenopiles</taxon>
        <taxon>Oomycota</taxon>
        <taxon>Saprolegniomycetes</taxon>
        <taxon>Saprolegniales</taxon>
        <taxon>Verrucalvaceae</taxon>
        <taxon>Aphanomyces</taxon>
    </lineage>
</organism>
<dbReference type="EMBL" id="VJMJ01000349">
    <property type="protein sequence ID" value="KAF0722060.1"/>
    <property type="molecule type" value="Genomic_DNA"/>
</dbReference>
<name>A0A6G0W5M1_9STRA</name>
<protein>
    <submittedName>
        <fullName evidence="1">Uncharacterized protein</fullName>
    </submittedName>
</protein>
<dbReference type="AlphaFoldDB" id="A0A6G0W5M1"/>
<accession>A0A6G0W5M1</accession>
<sequence>MKIVDSRVAELNSGLTHARTLFQAGAGLNIAQTGPAIVAATNFYNPAGWVASGLAVSATLCKTLGEKALSKTADMIRDSPRFIEESASSNAIAQTSLSMAKLLLILKQKLGDEKLNHAYTMLMGSLMVSSGDNDAMLFDVDDFDGAMCRIVNLASSPEFPRLLRLVRDASLSALSATDLVQRYEAAMRDTILKLVVDQTAKGMSGLALFVGCSLRSASFSPDKGMNLFMKVMTSFGHFRLHLPGNDVASVALFFEKVDRLCSRLSVIAIVCSLVSAGIAISELIQLDQLTQSYQDAIDSLLVSHREFAHCVNRIPTHFRDARQNGAFQGL</sequence>
<proteinExistence type="predicted"/>
<dbReference type="VEuPathDB" id="FungiDB:AeMF1_018230"/>
<reference evidence="1 2" key="1">
    <citation type="submission" date="2019-07" db="EMBL/GenBank/DDBJ databases">
        <title>Genomics analysis of Aphanomyces spp. identifies a new class of oomycete effector associated with host adaptation.</title>
        <authorList>
            <person name="Gaulin E."/>
        </authorList>
    </citation>
    <scope>NUCLEOTIDE SEQUENCE [LARGE SCALE GENOMIC DNA]</scope>
    <source>
        <strain evidence="1 2">ATCC 201684</strain>
    </source>
</reference>
<comment type="caution">
    <text evidence="1">The sequence shown here is derived from an EMBL/GenBank/DDBJ whole genome shotgun (WGS) entry which is preliminary data.</text>
</comment>
<evidence type="ECO:0000313" key="1">
    <source>
        <dbReference type="EMBL" id="KAF0722060.1"/>
    </source>
</evidence>
<gene>
    <name evidence="1" type="ORF">Ae201684_018697</name>
</gene>